<dbReference type="GO" id="GO:0016787">
    <property type="term" value="F:hydrolase activity"/>
    <property type="evidence" value="ECO:0007669"/>
    <property type="project" value="UniProtKB-ARBA"/>
</dbReference>
<dbReference type="Gene3D" id="3.30.1360.180">
    <property type="match status" value="1"/>
</dbReference>
<evidence type="ECO:0000256" key="1">
    <source>
        <dbReference type="SAM" id="Phobius"/>
    </source>
</evidence>
<dbReference type="CDD" id="cd16018">
    <property type="entry name" value="Enpp"/>
    <property type="match status" value="1"/>
</dbReference>
<feature type="transmembrane region" description="Helical" evidence="1">
    <location>
        <begin position="441"/>
        <end position="465"/>
    </location>
</feature>
<sequence>MCNVHEYICFSRMDPNFCIIEFYRVFYFFCFITTGTSLKLKKDRQTVVILSFDGFRYDYVERVNMRHFKEFARNGVKADSLKSAFVTKTLPNHFTMVTGLYEESHGIISNYMYDPKYAEYFDPVLSSKDSKWWSSAVPIWIENELQYLQDGNRTRKSATIYWPGSEATYNGHWQYYTEKKYNQNYTFKARVDKIIDLLLEPNPVNFIACYFEEPDYTSHKYGPDHENTSIVLQKVDGLLGYYINKLKKANLYTKINTIIVSDHGMMFVKKENVKTLTNYLHPDAYNIYSYGTFLLIQPKHGLLEEVYFNLTKVAHLKTYKKESIPSQWHYKTNRRITDIFSVADPGYYISPNENVTAEILSDFGDHGYDNNIKEMHGIFLAHGPAFKNGLNVGLVENIDLYVLMCEILELKPNPNNGSLPRVLGMLQEKTLFSIIKQNPTFVVILLSICGLFLIGVLCACSLSCFRSIKKSAKYAALYQKEVPLSEWSEDEEFFTRSN</sequence>
<gene>
    <name evidence="2" type="primary">ENPP5</name>
</gene>
<keyword evidence="1" id="KW-0812">Transmembrane</keyword>
<proteinExistence type="evidence at transcript level"/>
<dbReference type="PANTHER" id="PTHR10151:SF120">
    <property type="entry name" value="BIS(5'-ADENOSYL)-TRIPHOSPHATASE"/>
    <property type="match status" value="1"/>
</dbReference>
<dbReference type="Gene3D" id="3.40.720.10">
    <property type="entry name" value="Alkaline Phosphatase, subunit A"/>
    <property type="match status" value="1"/>
</dbReference>
<dbReference type="EMBL" id="HAAD01000448">
    <property type="protein sequence ID" value="CDG66680.1"/>
    <property type="molecule type" value="mRNA"/>
</dbReference>
<dbReference type="InterPro" id="IPR002591">
    <property type="entry name" value="Phosphodiest/P_Trfase"/>
</dbReference>
<name>T2M445_HYDVU</name>
<protein>
    <submittedName>
        <fullName evidence="2">Ectonucleotide pyrophosphatase/phosphodiesterase family member 5</fullName>
    </submittedName>
</protein>
<evidence type="ECO:0000313" key="2">
    <source>
        <dbReference type="EMBL" id="CDG66680.1"/>
    </source>
</evidence>
<dbReference type="InterPro" id="IPR017850">
    <property type="entry name" value="Alkaline_phosphatase_core_sf"/>
</dbReference>
<dbReference type="PANTHER" id="PTHR10151">
    <property type="entry name" value="ECTONUCLEOTIDE PYROPHOSPHATASE/PHOSPHODIESTERASE"/>
    <property type="match status" value="1"/>
</dbReference>
<dbReference type="KEGG" id="hmg:100211532"/>
<dbReference type="OMA" id="HTTIITG"/>
<keyword evidence="1" id="KW-1133">Transmembrane helix</keyword>
<accession>T2M445</accession>
<dbReference type="Pfam" id="PF01663">
    <property type="entry name" value="Phosphodiest"/>
    <property type="match status" value="1"/>
</dbReference>
<dbReference type="AlphaFoldDB" id="T2M445"/>
<dbReference type="SUPFAM" id="SSF53649">
    <property type="entry name" value="Alkaline phosphatase-like"/>
    <property type="match status" value="1"/>
</dbReference>
<reference evidence="2" key="1">
    <citation type="journal article" date="2013" name="Genome Biol. Evol.">
        <title>Punctuated emergences of genetic and phenotypic innovations in eumetazoan, bilaterian, euteleostome, and hominidae ancestors.</title>
        <authorList>
            <person name="Wenger Y."/>
            <person name="Galliot B."/>
        </authorList>
    </citation>
    <scope>NUCLEOTIDE SEQUENCE</scope>
    <source>
        <tissue evidence="2">Whole animals</tissue>
    </source>
</reference>
<dbReference type="OrthoDB" id="415411at2759"/>
<organism evidence="2">
    <name type="scientific">Hydra vulgaris</name>
    <name type="common">Hydra</name>
    <name type="synonym">Hydra attenuata</name>
    <dbReference type="NCBI Taxonomy" id="6087"/>
    <lineage>
        <taxon>Eukaryota</taxon>
        <taxon>Metazoa</taxon>
        <taxon>Cnidaria</taxon>
        <taxon>Hydrozoa</taxon>
        <taxon>Hydroidolina</taxon>
        <taxon>Anthoathecata</taxon>
        <taxon>Aplanulata</taxon>
        <taxon>Hydridae</taxon>
        <taxon>Hydra</taxon>
    </lineage>
</organism>
<keyword evidence="1" id="KW-0472">Membrane</keyword>